<keyword evidence="9" id="KW-0282">Flagellum</keyword>
<protein>
    <submittedName>
        <fullName evidence="9">Flagellar L-ring protein</fullName>
    </submittedName>
</protein>
<evidence type="ECO:0000256" key="2">
    <source>
        <dbReference type="ARBA" id="ARBA00004117"/>
    </source>
</evidence>
<evidence type="ECO:0000256" key="1">
    <source>
        <dbReference type="ARBA" id="ARBA00002591"/>
    </source>
</evidence>
<dbReference type="AlphaFoldDB" id="A0A0B0EEG1"/>
<dbReference type="eggNOG" id="COG2063">
    <property type="taxonomic scope" value="Bacteria"/>
</dbReference>
<reference evidence="9 10" key="1">
    <citation type="submission" date="2014-10" db="EMBL/GenBank/DDBJ databases">
        <title>Draft genome of anammox bacterium scalindua brodae, obtained using differential coverage binning of sequence data from two enrichment reactors.</title>
        <authorList>
            <person name="Speth D.R."/>
            <person name="Russ L."/>
            <person name="Kartal B."/>
            <person name="Op den Camp H.J."/>
            <person name="Dutilh B.E."/>
            <person name="Jetten M.S."/>
        </authorList>
    </citation>
    <scope>NUCLEOTIDE SEQUENCE [LARGE SCALE GENOMIC DNA]</scope>
    <source>
        <strain evidence="9">RU1</strain>
    </source>
</reference>
<comment type="similarity">
    <text evidence="4">Belongs to the FlgH family.</text>
</comment>
<name>A0A0B0EEG1_9BACT</name>
<comment type="subcellular location">
    <subcellularLocation>
        <location evidence="2">Bacterial flagellum basal body</location>
    </subcellularLocation>
    <subcellularLocation>
        <location evidence="3">Cell outer membrane</location>
    </subcellularLocation>
</comment>
<evidence type="ECO:0000313" key="10">
    <source>
        <dbReference type="Proteomes" id="UP000030652"/>
    </source>
</evidence>
<sequence length="133" mass="14256">MTGLRHALSSGRNARIQDSRAANTFSTEYTGAFSGGGSNDVDKSVSVTITAMVVEVLDNGNLALEGKRDIAVNKEKYTLTLTGIARPIDITTANTVASSKMSNVLFGLTGKGWLTRAGSKGWFNRIKDVIWPF</sequence>
<comment type="function">
    <text evidence="1">Assembles around the rod to form the L-ring and probably protects the motor/basal body from shearing forces during rotation.</text>
</comment>
<dbReference type="GO" id="GO:0071973">
    <property type="term" value="P:bacterial-type flagellum-dependent cell motility"/>
    <property type="evidence" value="ECO:0007669"/>
    <property type="project" value="InterPro"/>
</dbReference>
<evidence type="ECO:0000256" key="5">
    <source>
        <dbReference type="ARBA" id="ARBA00022729"/>
    </source>
</evidence>
<dbReference type="PANTHER" id="PTHR34933:SF1">
    <property type="entry name" value="FLAGELLAR L-RING PROTEIN"/>
    <property type="match status" value="1"/>
</dbReference>
<keyword evidence="8" id="KW-0998">Cell outer membrane</keyword>
<accession>A0A0B0EEG1</accession>
<dbReference type="GO" id="GO:0009427">
    <property type="term" value="C:bacterial-type flagellum basal body, distal rod, L ring"/>
    <property type="evidence" value="ECO:0007669"/>
    <property type="project" value="InterPro"/>
</dbReference>
<keyword evidence="6" id="KW-0472">Membrane</keyword>
<dbReference type="GO" id="GO:0003774">
    <property type="term" value="F:cytoskeletal motor activity"/>
    <property type="evidence" value="ECO:0007669"/>
    <property type="project" value="InterPro"/>
</dbReference>
<evidence type="ECO:0000313" key="9">
    <source>
        <dbReference type="EMBL" id="KHE91522.1"/>
    </source>
</evidence>
<evidence type="ECO:0000256" key="8">
    <source>
        <dbReference type="ARBA" id="ARBA00023237"/>
    </source>
</evidence>
<keyword evidence="9" id="KW-0966">Cell projection</keyword>
<keyword evidence="5" id="KW-0732">Signal</keyword>
<dbReference type="PRINTS" id="PR01008">
    <property type="entry name" value="FLGLRINGFLGH"/>
</dbReference>
<evidence type="ECO:0000256" key="6">
    <source>
        <dbReference type="ARBA" id="ARBA00023136"/>
    </source>
</evidence>
<dbReference type="GO" id="GO:0009279">
    <property type="term" value="C:cell outer membrane"/>
    <property type="evidence" value="ECO:0007669"/>
    <property type="project" value="UniProtKB-SubCell"/>
</dbReference>
<comment type="caution">
    <text evidence="9">The sequence shown here is derived from an EMBL/GenBank/DDBJ whole genome shotgun (WGS) entry which is preliminary data.</text>
</comment>
<dbReference type="Pfam" id="PF02107">
    <property type="entry name" value="FlgH"/>
    <property type="match status" value="1"/>
</dbReference>
<evidence type="ECO:0000256" key="7">
    <source>
        <dbReference type="ARBA" id="ARBA00023143"/>
    </source>
</evidence>
<dbReference type="Proteomes" id="UP000030652">
    <property type="component" value="Unassembled WGS sequence"/>
</dbReference>
<dbReference type="PANTHER" id="PTHR34933">
    <property type="entry name" value="FLAGELLAR L-RING PROTEIN"/>
    <property type="match status" value="1"/>
</dbReference>
<evidence type="ECO:0000256" key="4">
    <source>
        <dbReference type="ARBA" id="ARBA00006929"/>
    </source>
</evidence>
<organism evidence="9 10">
    <name type="scientific">Candidatus Scalindua brodae</name>
    <dbReference type="NCBI Taxonomy" id="237368"/>
    <lineage>
        <taxon>Bacteria</taxon>
        <taxon>Pseudomonadati</taxon>
        <taxon>Planctomycetota</taxon>
        <taxon>Candidatus Brocadiia</taxon>
        <taxon>Candidatus Brocadiales</taxon>
        <taxon>Candidatus Scalinduaceae</taxon>
        <taxon>Candidatus Scalindua</taxon>
    </lineage>
</organism>
<dbReference type="InterPro" id="IPR000527">
    <property type="entry name" value="Flag_Lring"/>
</dbReference>
<dbReference type="EMBL" id="JRYO01000193">
    <property type="protein sequence ID" value="KHE91522.1"/>
    <property type="molecule type" value="Genomic_DNA"/>
</dbReference>
<keyword evidence="7" id="KW-0975">Bacterial flagellum</keyword>
<keyword evidence="9" id="KW-0969">Cilium</keyword>
<evidence type="ECO:0000256" key="3">
    <source>
        <dbReference type="ARBA" id="ARBA00004442"/>
    </source>
</evidence>
<proteinExistence type="inferred from homology"/>
<gene>
    <name evidence="9" type="primary">flgH</name>
    <name evidence="9" type="ORF">SCABRO_02732</name>
</gene>